<evidence type="ECO:0000256" key="1">
    <source>
        <dbReference type="ARBA" id="ARBA00004304"/>
    </source>
</evidence>
<sequence length="53" mass="6660">MPQMSPLNWVNLMFYFWILMILLISLNYFNYFNSNNSLKHQTLKINKNPYWKW</sequence>
<comment type="subcellular location">
    <subcellularLocation>
        <location evidence="1 12">Mitochondrion membrane</location>
        <topology evidence="1 12">Single-pass membrane protein</topology>
    </subcellularLocation>
</comment>
<evidence type="ECO:0000256" key="12">
    <source>
        <dbReference type="RuleBase" id="RU003661"/>
    </source>
</evidence>
<keyword evidence="11 13" id="KW-0472">Membrane</keyword>
<evidence type="ECO:0000256" key="2">
    <source>
        <dbReference type="ARBA" id="ARBA00008892"/>
    </source>
</evidence>
<dbReference type="Pfam" id="PF00895">
    <property type="entry name" value="ATP-synt_8"/>
    <property type="match status" value="1"/>
</dbReference>
<organism evidence="14">
    <name type="scientific">Passalidae sp. GENSP01</name>
    <dbReference type="NCBI Taxonomy" id="1205571"/>
    <lineage>
        <taxon>Eukaryota</taxon>
        <taxon>Metazoa</taxon>
        <taxon>Ecdysozoa</taxon>
        <taxon>Arthropoda</taxon>
        <taxon>Hexapoda</taxon>
        <taxon>Insecta</taxon>
        <taxon>Pterygota</taxon>
        <taxon>Neoptera</taxon>
        <taxon>Endopterygota</taxon>
        <taxon>Coleoptera</taxon>
        <taxon>Polyphaga</taxon>
        <taxon>Scarabaeiformia</taxon>
        <taxon>Passalidae</taxon>
    </lineage>
</organism>
<evidence type="ECO:0000313" key="14">
    <source>
        <dbReference type="EMBL" id="ALO77411.1"/>
    </source>
</evidence>
<evidence type="ECO:0000256" key="8">
    <source>
        <dbReference type="ARBA" id="ARBA00022989"/>
    </source>
</evidence>
<name>A0A0S2MRS6_9SCAR</name>
<dbReference type="AlphaFoldDB" id="A0A0S2MRS6"/>
<evidence type="ECO:0000256" key="4">
    <source>
        <dbReference type="ARBA" id="ARBA00022448"/>
    </source>
</evidence>
<evidence type="ECO:0000256" key="10">
    <source>
        <dbReference type="ARBA" id="ARBA00023128"/>
    </source>
</evidence>
<protein>
    <recommendedName>
        <fullName evidence="12">ATP synthase complex subunit 8</fullName>
    </recommendedName>
</protein>
<proteinExistence type="inferred from homology"/>
<geneLocation type="mitochondrion" evidence="14"/>
<comment type="similarity">
    <text evidence="2 12">Belongs to the ATPase protein 8 family.</text>
</comment>
<feature type="transmembrane region" description="Helical" evidence="13">
    <location>
        <begin position="12"/>
        <end position="31"/>
    </location>
</feature>
<dbReference type="GO" id="GO:0045259">
    <property type="term" value="C:proton-transporting ATP synthase complex"/>
    <property type="evidence" value="ECO:0007669"/>
    <property type="project" value="UniProtKB-KW"/>
</dbReference>
<dbReference type="InterPro" id="IPR001421">
    <property type="entry name" value="ATP8_metazoa"/>
</dbReference>
<evidence type="ECO:0000256" key="7">
    <source>
        <dbReference type="ARBA" id="ARBA00022781"/>
    </source>
</evidence>
<reference evidence="14" key="1">
    <citation type="submission" date="2012-06" db="EMBL/GenBank/DDBJ databases">
        <title>Mitogenomics of the Coleoptera under dense taxon sampling.</title>
        <authorList>
            <person name="Timmermans M.J.T.N."/>
            <person name="Lim J."/>
            <person name="Dodsworth S."/>
            <person name="Haran J."/>
            <person name="Ahrens D."/>
            <person name="Bocak L."/>
            <person name="London A."/>
            <person name="Culverwell L."/>
            <person name="Vogler A.P."/>
        </authorList>
    </citation>
    <scope>NUCLEOTIDE SEQUENCE</scope>
</reference>
<evidence type="ECO:0000256" key="6">
    <source>
        <dbReference type="ARBA" id="ARBA00022692"/>
    </source>
</evidence>
<comment type="subunit">
    <text evidence="3">F-type ATPases have 2 components, CF(1) - the catalytic core - and CF(0) - the membrane proton channel.</text>
</comment>
<keyword evidence="7 12" id="KW-0375">Hydrogen ion transport</keyword>
<keyword evidence="4 12" id="KW-0813">Transport</keyword>
<evidence type="ECO:0000256" key="5">
    <source>
        <dbReference type="ARBA" id="ARBA00022547"/>
    </source>
</evidence>
<dbReference type="GO" id="GO:0031966">
    <property type="term" value="C:mitochondrial membrane"/>
    <property type="evidence" value="ECO:0007669"/>
    <property type="project" value="UniProtKB-SubCell"/>
</dbReference>
<evidence type="ECO:0000256" key="13">
    <source>
        <dbReference type="SAM" id="Phobius"/>
    </source>
</evidence>
<keyword evidence="8 13" id="KW-1133">Transmembrane helix</keyword>
<evidence type="ECO:0000256" key="9">
    <source>
        <dbReference type="ARBA" id="ARBA00023065"/>
    </source>
</evidence>
<dbReference type="GO" id="GO:0015078">
    <property type="term" value="F:proton transmembrane transporter activity"/>
    <property type="evidence" value="ECO:0007669"/>
    <property type="project" value="InterPro"/>
</dbReference>
<keyword evidence="5 12" id="KW-0138">CF(0)</keyword>
<accession>A0A0S2MRS6</accession>
<keyword evidence="9 12" id="KW-0406">Ion transport</keyword>
<keyword evidence="6 12" id="KW-0812">Transmembrane</keyword>
<gene>
    <name evidence="14" type="primary">atp8</name>
</gene>
<dbReference type="GO" id="GO:0015986">
    <property type="term" value="P:proton motive force-driven ATP synthesis"/>
    <property type="evidence" value="ECO:0007669"/>
    <property type="project" value="InterPro"/>
</dbReference>
<keyword evidence="10 12" id="KW-0496">Mitochondrion</keyword>
<evidence type="ECO:0000256" key="11">
    <source>
        <dbReference type="ARBA" id="ARBA00023136"/>
    </source>
</evidence>
<evidence type="ECO:0000256" key="3">
    <source>
        <dbReference type="ARBA" id="ARBA00011291"/>
    </source>
</evidence>
<dbReference type="EMBL" id="JX412836">
    <property type="protein sequence ID" value="ALO77411.1"/>
    <property type="molecule type" value="Genomic_DNA"/>
</dbReference>